<dbReference type="InterPro" id="IPR051049">
    <property type="entry name" value="Dienelactone_hydrolase-like"/>
</dbReference>
<feature type="domain" description="GTP cyclohydrolase I" evidence="7">
    <location>
        <begin position="963"/>
        <end position="1070"/>
    </location>
</feature>
<gene>
    <name evidence="9" type="primary">folE</name>
    <name evidence="9" type="ORF">AK812_SmicGene27197</name>
</gene>
<comment type="caution">
    <text evidence="9">The sequence shown here is derived from an EMBL/GenBank/DDBJ whole genome shotgun (WGS) entry which is preliminary data.</text>
</comment>
<feature type="region of interest" description="Disordered" evidence="5">
    <location>
        <begin position="53"/>
        <end position="86"/>
    </location>
</feature>
<dbReference type="GO" id="GO:0046654">
    <property type="term" value="P:tetrahydrofolate biosynthetic process"/>
    <property type="evidence" value="ECO:0007669"/>
    <property type="project" value="InterPro"/>
</dbReference>
<feature type="compositionally biased region" description="Low complexity" evidence="5">
    <location>
        <begin position="920"/>
        <end position="933"/>
    </location>
</feature>
<keyword evidence="9" id="KW-0378">Hydrolase</keyword>
<sequence length="1393" mass="155365">MRTKKLSWCTYLQGVAIVVVILFTLQHLNPSPTEQEIPRASTPAPVETATTLSYAADVSKSESKEGEDSTRLTATPNEAEQGGDELVQPRLVAERQDLVAWISSVATHQELDALKALRATLSEGRDALTITRQVNKLRPDGWKFCVQEGEICHCDGLTRYGDFDLNQWVEKKEFKSPILCHHSQYGLKPEQDFSPGKLKYCQCRAPVPKCPNGQPFREENCPVPGQTCRAGCLPRMPRTPSSLVPRSKLCSKAEPNELIWSCDHRRSLKPRKGHSHSDAEDLLERGMAKICEDPHLVPEVEVWLECDFVSQFLRWTSSASPWIEEAYVTYVGGPKDSNYEWQATNLIRSIDLFSTRPLIIVIFGDQFVPPSSWQSMRNVIAYRMRPISRGVSFNFNKVRSILASRVIVGIQLDTDQLIFKGMDQVFEGTRREITEFYPWPILPVHWMSRDDTPGNPYAHYAFRGWDGPQSMRWCHAHPTWTSFAIPWFGDLMHERMLAATGRKTSTLVFDLEQVQETGISVLDLVRKGEKAKVKRHVEMSNAMWEDEDMMNVNLWRHKVNNSWCKFDLEPNLFLLRRSLDKKLYFDPKWYPDGMPVLFLSIHNTKNFDPADLLLRLMELCQNGVEDLECPSKESEFMMPICRVGVQQERELRMSIQANAVLWDGLPKGSLSPEAGAGRELGLRELRRVLESWRPKCRAGSWPMDGHDAFPRSPPHSDTSWQVAVALQDMKFSAAHFVAFEGFREPLHGHNYTVGARIGSKRPQADGYVVDFGDLKKVIRGICKEMDQRTLLPAKSDVLSFCQDSSSDKLEIQCQGGVRMVLPRQDCLLLPIVHTTAEELAEYIASEVISRIGGFLEKRGCEWLEVQVSERPGQGAAHMTSLRPERLAVPVSLKRHVPRPCMVSSMDDPVDEVMELPTPRASPSSASSASSASSEVQFVPSKSRPLKLSKNFQRRAGSAHPLAEEAFRQLLSTLGPEESSRPELYKTPYRAAKAFMEMTAGTSITDPLEAVGDAVFEVEGAHDLVAVRDIPFHSLCEHHLLPFSGTAHIAYFPDGRVLGLSKFARLLQALCMYPFGRKHALGLDCVRSSSFTTSHGHFVYSHSLMMLGLPIVVVLGHILSRCHCFSFDKVKLGKDSVAFVGGPLGHPAVIVVPELIGVTEDVRKQASRIAEEGGFRVLIVDFHKGRVGDKDLDANALAENVSLEGAVNEISEAAAYLKSERSPKVGIVGFCMGGAITFAGLASSSDICCAVTFLSNGALLGVSPETLDVDMLADKPVQGHFGAADAGSYLPDATTARLLEERLRAAGNPDATIFVYDDLGHSFMNESPYPFSSFAEREVELGVPVYDAKQAWSRLFEFLGWHLAARIPPTDDLDKGPVDMDEAEDSEPPPMDDL</sequence>
<dbReference type="InterPro" id="IPR043133">
    <property type="entry name" value="GTP-CH-I_C/QueF"/>
</dbReference>
<dbReference type="UniPathway" id="UPA00849">
    <property type="reaction ID" value="UER00819"/>
</dbReference>
<evidence type="ECO:0000256" key="1">
    <source>
        <dbReference type="ARBA" id="ARBA00005126"/>
    </source>
</evidence>
<evidence type="ECO:0000259" key="7">
    <source>
        <dbReference type="Pfam" id="PF01227"/>
    </source>
</evidence>
<dbReference type="InterPro" id="IPR043134">
    <property type="entry name" value="GTP-CH-I_N"/>
</dbReference>
<dbReference type="SUPFAM" id="SSF55620">
    <property type="entry name" value="Tetrahydrobiopterin biosynthesis enzymes-like"/>
    <property type="match status" value="2"/>
</dbReference>
<accession>A0A1Q9D7C7</accession>
<dbReference type="InterPro" id="IPR007115">
    <property type="entry name" value="6-PTP_synth/QueD"/>
</dbReference>
<keyword evidence="10" id="KW-1185">Reference proteome</keyword>
<dbReference type="Gene3D" id="3.30.1130.10">
    <property type="match status" value="1"/>
</dbReference>
<dbReference type="UniPathway" id="UPA00848">
    <property type="reaction ID" value="UER00151"/>
</dbReference>
<comment type="pathway">
    <text evidence="1">Cofactor biosynthesis; tetrahydrobiopterin biosynthesis; tetrahydrobiopterin from 7,8-dihydroneopterin triphosphate: step 1/3.</text>
</comment>
<evidence type="ECO:0000256" key="5">
    <source>
        <dbReference type="SAM" id="MobiDB-lite"/>
    </source>
</evidence>
<dbReference type="Gene3D" id="3.40.50.1820">
    <property type="entry name" value="alpha/beta hydrolase"/>
    <property type="match status" value="1"/>
</dbReference>
<feature type="domain" description="Dienelactone hydrolase" evidence="8">
    <location>
        <begin position="1139"/>
        <end position="1359"/>
    </location>
</feature>
<dbReference type="Gene3D" id="3.30.479.10">
    <property type="entry name" value="6-pyruvoyl tetrahydropterin synthase/QueD"/>
    <property type="match status" value="1"/>
</dbReference>
<evidence type="ECO:0000256" key="2">
    <source>
        <dbReference type="ARBA" id="ARBA00009164"/>
    </source>
</evidence>
<organism evidence="9 10">
    <name type="scientific">Symbiodinium microadriaticum</name>
    <name type="common">Dinoflagellate</name>
    <name type="synonym">Zooxanthella microadriatica</name>
    <dbReference type="NCBI Taxonomy" id="2951"/>
    <lineage>
        <taxon>Eukaryota</taxon>
        <taxon>Sar</taxon>
        <taxon>Alveolata</taxon>
        <taxon>Dinophyceae</taxon>
        <taxon>Suessiales</taxon>
        <taxon>Symbiodiniaceae</taxon>
        <taxon>Symbiodinium</taxon>
    </lineage>
</organism>
<keyword evidence="6" id="KW-0812">Transmembrane</keyword>
<dbReference type="InterPro" id="IPR020602">
    <property type="entry name" value="GTP_CycHdrlase_I_dom"/>
</dbReference>
<dbReference type="GO" id="GO:0003934">
    <property type="term" value="F:GTP cyclohydrolase I activity"/>
    <property type="evidence" value="ECO:0007669"/>
    <property type="project" value="InterPro"/>
</dbReference>
<dbReference type="PANTHER" id="PTHR46623:SF6">
    <property type="entry name" value="ALPHA_BETA-HYDROLASES SUPERFAMILY PROTEIN"/>
    <property type="match status" value="1"/>
</dbReference>
<dbReference type="InterPro" id="IPR038418">
    <property type="entry name" value="6-PTP_synth/QueD_sf"/>
</dbReference>
<dbReference type="InterPro" id="IPR029058">
    <property type="entry name" value="AB_hydrolase_fold"/>
</dbReference>
<dbReference type="EMBL" id="LSRX01000678">
    <property type="protein sequence ID" value="OLP91122.1"/>
    <property type="molecule type" value="Genomic_DNA"/>
</dbReference>
<reference evidence="9 10" key="1">
    <citation type="submission" date="2016-02" db="EMBL/GenBank/DDBJ databases">
        <title>Genome analysis of coral dinoflagellate symbionts highlights evolutionary adaptations to a symbiotic lifestyle.</title>
        <authorList>
            <person name="Aranda M."/>
            <person name="Li Y."/>
            <person name="Liew Y.J."/>
            <person name="Baumgarten S."/>
            <person name="Simakov O."/>
            <person name="Wilson M."/>
            <person name="Piel J."/>
            <person name="Ashoor H."/>
            <person name="Bougouffa S."/>
            <person name="Bajic V.B."/>
            <person name="Ryu T."/>
            <person name="Ravasi T."/>
            <person name="Bayer T."/>
            <person name="Micklem G."/>
            <person name="Kim H."/>
            <person name="Bhak J."/>
            <person name="Lajeunesse T.C."/>
            <person name="Voolstra C.R."/>
        </authorList>
    </citation>
    <scope>NUCLEOTIDE SEQUENCE [LARGE SCALE GENOMIC DNA]</scope>
    <source>
        <strain evidence="9 10">CCMP2467</strain>
    </source>
</reference>
<evidence type="ECO:0000256" key="4">
    <source>
        <dbReference type="ARBA" id="ARBA00023007"/>
    </source>
</evidence>
<dbReference type="GO" id="GO:0006729">
    <property type="term" value="P:tetrahydrobiopterin biosynthetic process"/>
    <property type="evidence" value="ECO:0007669"/>
    <property type="project" value="UniProtKB-UniPathway"/>
</dbReference>
<keyword evidence="6" id="KW-1133">Transmembrane helix</keyword>
<dbReference type="GO" id="GO:0003874">
    <property type="term" value="F:6-pyruvoyltetrahydropterin synthase activity"/>
    <property type="evidence" value="ECO:0007669"/>
    <property type="project" value="UniProtKB-EC"/>
</dbReference>
<dbReference type="EC" id="4.2.3.12" evidence="3"/>
<feature type="compositionally biased region" description="Acidic residues" evidence="5">
    <location>
        <begin position="1378"/>
        <end position="1393"/>
    </location>
</feature>
<dbReference type="InterPro" id="IPR018234">
    <property type="entry name" value="GTP_CycHdrlase_I_CS"/>
</dbReference>
<name>A0A1Q9D7C7_SYMMI</name>
<evidence type="ECO:0000256" key="6">
    <source>
        <dbReference type="SAM" id="Phobius"/>
    </source>
</evidence>
<feature type="region of interest" description="Disordered" evidence="5">
    <location>
        <begin position="1369"/>
        <end position="1393"/>
    </location>
</feature>
<feature type="transmembrane region" description="Helical" evidence="6">
    <location>
        <begin position="7"/>
        <end position="25"/>
    </location>
</feature>
<dbReference type="InterPro" id="IPR002925">
    <property type="entry name" value="Dienelactn_hydro"/>
</dbReference>
<evidence type="ECO:0000256" key="3">
    <source>
        <dbReference type="ARBA" id="ARBA00013100"/>
    </source>
</evidence>
<comment type="similarity">
    <text evidence="2">Belongs to the PTPS family.</text>
</comment>
<feature type="compositionally biased region" description="Basic and acidic residues" evidence="5">
    <location>
        <begin position="59"/>
        <end position="70"/>
    </location>
</feature>
<dbReference type="Gene3D" id="1.10.286.10">
    <property type="match status" value="1"/>
</dbReference>
<dbReference type="PROSITE" id="PS00859">
    <property type="entry name" value="GTP_CYCLOHYDROL_1_1"/>
    <property type="match status" value="1"/>
</dbReference>
<proteinExistence type="inferred from homology"/>
<dbReference type="OrthoDB" id="411082at2759"/>
<protein>
    <recommendedName>
        <fullName evidence="3">6-pyruvoyltetrahydropterin synthase</fullName>
        <ecNumber evidence="3">4.2.3.12</ecNumber>
    </recommendedName>
</protein>
<feature type="region of interest" description="Disordered" evidence="5">
    <location>
        <begin position="912"/>
        <end position="941"/>
    </location>
</feature>
<evidence type="ECO:0000313" key="10">
    <source>
        <dbReference type="Proteomes" id="UP000186817"/>
    </source>
</evidence>
<dbReference type="PANTHER" id="PTHR46623">
    <property type="entry name" value="CARBOXYMETHYLENEBUTENOLIDASE-RELATED"/>
    <property type="match status" value="1"/>
</dbReference>
<dbReference type="Pfam" id="PF01242">
    <property type="entry name" value="PTPS"/>
    <property type="match status" value="1"/>
</dbReference>
<dbReference type="Pfam" id="PF01227">
    <property type="entry name" value="GTP_cyclohydroI"/>
    <property type="match status" value="1"/>
</dbReference>
<keyword evidence="6" id="KW-0472">Membrane</keyword>
<dbReference type="SUPFAM" id="SSF53474">
    <property type="entry name" value="alpha/beta-Hydrolases"/>
    <property type="match status" value="1"/>
</dbReference>
<evidence type="ECO:0000259" key="8">
    <source>
        <dbReference type="Pfam" id="PF01738"/>
    </source>
</evidence>
<dbReference type="Proteomes" id="UP000186817">
    <property type="component" value="Unassembled WGS sequence"/>
</dbReference>
<dbReference type="Pfam" id="PF01738">
    <property type="entry name" value="DLH"/>
    <property type="match status" value="1"/>
</dbReference>
<keyword evidence="4" id="KW-0783">Tetrahydrobiopterin biosynthesis</keyword>
<evidence type="ECO:0000313" key="9">
    <source>
        <dbReference type="EMBL" id="OLP91122.1"/>
    </source>
</evidence>